<organism evidence="2 3">
    <name type="scientific">Dyella jejuensis</name>
    <dbReference type="NCBI Taxonomy" id="1432009"/>
    <lineage>
        <taxon>Bacteria</taxon>
        <taxon>Pseudomonadati</taxon>
        <taxon>Pseudomonadota</taxon>
        <taxon>Gammaproteobacteria</taxon>
        <taxon>Lysobacterales</taxon>
        <taxon>Rhodanobacteraceae</taxon>
        <taxon>Dyella</taxon>
    </lineage>
</organism>
<gene>
    <name evidence="2" type="ORF">ISP15_10230</name>
</gene>
<protein>
    <recommendedName>
        <fullName evidence="1">Glycoamylase-like domain-containing protein</fullName>
    </recommendedName>
</protein>
<dbReference type="EMBL" id="JADIKJ010000010">
    <property type="protein sequence ID" value="MFK2900714.1"/>
    <property type="molecule type" value="Genomic_DNA"/>
</dbReference>
<dbReference type="Proteomes" id="UP001620461">
    <property type="component" value="Unassembled WGS sequence"/>
</dbReference>
<dbReference type="Gene3D" id="1.50.10.140">
    <property type="match status" value="1"/>
</dbReference>
<name>A0ABW8JJQ8_9GAMM</name>
<dbReference type="InterPro" id="IPR019282">
    <property type="entry name" value="Glycoamylase-like_cons_dom"/>
</dbReference>
<keyword evidence="3" id="KW-1185">Reference proteome</keyword>
<sequence>MNPAGQYIANEEKPTVDVLCENALHLHIQRTAFTYFECETDRETGLVLDRNQPGWPASIAATGLALACYPIAVERSLMTRHTALARSLATLRFFGHSPQGEQPDATGYRGFYYHFLHADSGKRAWQCEISSVDTAFLIAGMLAAAAYFQGDDAQERELRELAEMLYRRVEWDWLLDDSGRIRHGWRPEKGFIPFRWEGYDESLVMQVLALASPTHPASASSYDAWSSTFAWKNAYDIDYLYSAPLFTHQLSHVWLDLRGIQDRFMRSHGIDYFENSRRATHVQHRYAIDNPMGFRGYGEHGWGITASDGPGPITRIVDGVERTFYDYISRGAPFGVDDGTLAPWAVAASLPFAPDLVEAAMHSYVHKLKLHDIHRYGFRATFNPTFGNPECAFGWISPWHYGLNIGPIVAMIENHHTGMLWKLMRGVPWIVDGLRKAGFSGGWLEAAHRTDP</sequence>
<proteinExistence type="predicted"/>
<feature type="domain" description="Glycoamylase-like" evidence="1">
    <location>
        <begin position="194"/>
        <end position="426"/>
    </location>
</feature>
<evidence type="ECO:0000259" key="1">
    <source>
        <dbReference type="Pfam" id="PF10091"/>
    </source>
</evidence>
<reference evidence="2 3" key="1">
    <citation type="submission" date="2020-10" db="EMBL/GenBank/DDBJ databases">
        <title>Phylogeny of dyella-like bacteria.</title>
        <authorList>
            <person name="Fu J."/>
        </authorList>
    </citation>
    <scope>NUCLEOTIDE SEQUENCE [LARGE SCALE GENOMIC DNA]</scope>
    <source>
        <strain evidence="2 3">JP1</strain>
    </source>
</reference>
<evidence type="ECO:0000313" key="2">
    <source>
        <dbReference type="EMBL" id="MFK2900714.1"/>
    </source>
</evidence>
<dbReference type="Pfam" id="PF10091">
    <property type="entry name" value="Glycoamylase"/>
    <property type="match status" value="1"/>
</dbReference>
<evidence type="ECO:0000313" key="3">
    <source>
        <dbReference type="Proteomes" id="UP001620461"/>
    </source>
</evidence>
<comment type="caution">
    <text evidence="2">The sequence shown here is derived from an EMBL/GenBank/DDBJ whole genome shotgun (WGS) entry which is preliminary data.</text>
</comment>
<dbReference type="InterPro" id="IPR016883">
    <property type="entry name" value="UCP028431"/>
</dbReference>
<accession>A0ABW8JJQ8</accession>
<dbReference type="PIRSF" id="PIRSF028431">
    <property type="entry name" value="UCP028431"/>
    <property type="match status" value="1"/>
</dbReference>